<feature type="domain" description="GmrSD restriction endonucleases N-terminal" evidence="1">
    <location>
        <begin position="56"/>
        <end position="197"/>
    </location>
</feature>
<sequence>MIADEEFDEANANVVVPIDKELKVEMEKFDDSPSAHPWDPEKIRITTKHFSLREVVDQINDKDIDLSPDFQRDYVWSTQQKIRLIESVLLGIPLPAFYFNQESDGSFQIVDGVQRLSTISSFMNNLYSLQSQHLEYLKHLDGINFENLPSLELRRFRATQIVVHVIEPSTPNGIKYDIFSRVNTLGSPLKPQEIRHAMSTSRAREYLKLLSENDFFDNATGWNFWNSVDGIKVRDSGRMTNQELVLRYCAFKMTSIDEYRNYASLDRFLIDFTRRLDGRKSEESDLAPISDDELDLLYQSFISSMRSAYDILGDNAFRRIEEGKKRGPINRAIFESQSIALSLFPYNKLIDKKEEVKQSLLELFKDENYLKSVTVSTGSPSAVIARLTKPINELKSILND</sequence>
<protein>
    <submittedName>
        <fullName evidence="2">DUF262 domain-containing protein</fullName>
    </submittedName>
</protein>
<evidence type="ECO:0000259" key="1">
    <source>
        <dbReference type="Pfam" id="PF03235"/>
    </source>
</evidence>
<name>A0ABX4VQG0_9ENTR</name>
<organism evidence="2 3">
    <name type="scientific">Enterobacter bugandensis</name>
    <dbReference type="NCBI Taxonomy" id="881260"/>
    <lineage>
        <taxon>Bacteria</taxon>
        <taxon>Pseudomonadati</taxon>
        <taxon>Pseudomonadota</taxon>
        <taxon>Gammaproteobacteria</taxon>
        <taxon>Enterobacterales</taxon>
        <taxon>Enterobacteriaceae</taxon>
        <taxon>Enterobacter</taxon>
    </lineage>
</organism>
<dbReference type="Pfam" id="PF03235">
    <property type="entry name" value="GmrSD_N"/>
    <property type="match status" value="1"/>
</dbReference>
<keyword evidence="3" id="KW-1185">Reference proteome</keyword>
<comment type="caution">
    <text evidence="2">The sequence shown here is derived from an EMBL/GenBank/DDBJ whole genome shotgun (WGS) entry which is preliminary data.</text>
</comment>
<accession>A0ABX4VQG0</accession>
<proteinExistence type="predicted"/>
<evidence type="ECO:0000313" key="2">
    <source>
        <dbReference type="EMBL" id="PNF69349.1"/>
    </source>
</evidence>
<dbReference type="PANTHER" id="PTHR39639">
    <property type="entry name" value="CHROMOSOME 16, WHOLE GENOME SHOTGUN SEQUENCE"/>
    <property type="match status" value="1"/>
</dbReference>
<dbReference type="PANTHER" id="PTHR39639:SF1">
    <property type="entry name" value="DUF262 DOMAIN-CONTAINING PROTEIN"/>
    <property type="match status" value="1"/>
</dbReference>
<reference evidence="2 3" key="1">
    <citation type="submission" date="2018-01" db="EMBL/GenBank/DDBJ databases">
        <title>Multi-drug resistant Enterobacter species isolated from the International Space Station and comparative genomic analyses with human pathogenic strains.</title>
        <authorList>
            <person name="Singh N.K."/>
            <person name="Bezdan D."/>
            <person name="McIntyre A."/>
            <person name="Sielaff A.C."/>
            <person name="Wheeler K."/>
            <person name="Mason C."/>
            <person name="Venkateswaran K."/>
        </authorList>
    </citation>
    <scope>NUCLEOTIDE SEQUENCE [LARGE SCALE GENOMIC DNA]</scope>
    <source>
        <strain evidence="2 3">IF2SW-P2</strain>
    </source>
</reference>
<dbReference type="RefSeq" id="WP_069732743.1">
    <property type="nucleotide sequence ID" value="NZ_JABWOU010000003.1"/>
</dbReference>
<evidence type="ECO:0000313" key="3">
    <source>
        <dbReference type="Proteomes" id="UP000236063"/>
    </source>
</evidence>
<gene>
    <name evidence="2" type="ORF">C1167_15935</name>
</gene>
<dbReference type="EMBL" id="POUR01000001">
    <property type="protein sequence ID" value="PNF69349.1"/>
    <property type="molecule type" value="Genomic_DNA"/>
</dbReference>
<dbReference type="Proteomes" id="UP000236063">
    <property type="component" value="Unassembled WGS sequence"/>
</dbReference>
<dbReference type="InterPro" id="IPR004919">
    <property type="entry name" value="GmrSD_N"/>
</dbReference>